<protein>
    <recommendedName>
        <fullName evidence="1">peptidyl-tRNA hydrolase</fullName>
        <ecNumber evidence="1">3.1.1.29</ecNumber>
    </recommendedName>
</protein>
<dbReference type="EC" id="3.1.1.29" evidence="1"/>
<dbReference type="CDD" id="cd00462">
    <property type="entry name" value="PTH"/>
    <property type="match status" value="1"/>
</dbReference>
<dbReference type="InterPro" id="IPR036416">
    <property type="entry name" value="Pept_tRNA_hydro_sf"/>
</dbReference>
<dbReference type="Gene3D" id="3.40.50.1470">
    <property type="entry name" value="Peptidyl-tRNA hydrolase"/>
    <property type="match status" value="1"/>
</dbReference>
<dbReference type="KEGG" id="gtr:GLOTRDRAFT_104611"/>
<accession>S7QAJ7</accession>
<dbReference type="SUPFAM" id="SSF53178">
    <property type="entry name" value="Peptidyl-tRNA hydrolase-like"/>
    <property type="match status" value="1"/>
</dbReference>
<dbReference type="eggNOG" id="KOG2255">
    <property type="taxonomic scope" value="Eukaryota"/>
</dbReference>
<dbReference type="EMBL" id="KB469299">
    <property type="protein sequence ID" value="EPQ56941.1"/>
    <property type="molecule type" value="Genomic_DNA"/>
</dbReference>
<dbReference type="OMA" id="PNTYMNL"/>
<evidence type="ECO:0000256" key="4">
    <source>
        <dbReference type="ARBA" id="ARBA00022884"/>
    </source>
</evidence>
<evidence type="ECO:0000256" key="2">
    <source>
        <dbReference type="ARBA" id="ARBA00022555"/>
    </source>
</evidence>
<dbReference type="STRING" id="670483.S7QAJ7"/>
<dbReference type="GO" id="GO:0000049">
    <property type="term" value="F:tRNA binding"/>
    <property type="evidence" value="ECO:0007669"/>
    <property type="project" value="UniProtKB-KW"/>
</dbReference>
<dbReference type="PANTHER" id="PTHR17224:SF1">
    <property type="entry name" value="PEPTIDYL-TRNA HYDROLASE"/>
    <property type="match status" value="1"/>
</dbReference>
<evidence type="ECO:0000256" key="5">
    <source>
        <dbReference type="ARBA" id="ARBA00038063"/>
    </source>
</evidence>
<keyword evidence="4" id="KW-0694">RNA-binding</keyword>
<name>S7QAJ7_GLOTA</name>
<dbReference type="GeneID" id="19298657"/>
<comment type="similarity">
    <text evidence="5">Belongs to the PTH family.</text>
</comment>
<dbReference type="InterPro" id="IPR001328">
    <property type="entry name" value="Pept_tRNA_hydro"/>
</dbReference>
<gene>
    <name evidence="6" type="ORF">GLOTRDRAFT_104611</name>
</gene>
<reference evidence="6 7" key="1">
    <citation type="journal article" date="2012" name="Science">
        <title>The Paleozoic origin of enzymatic lignin decomposition reconstructed from 31 fungal genomes.</title>
        <authorList>
            <person name="Floudas D."/>
            <person name="Binder M."/>
            <person name="Riley R."/>
            <person name="Barry K."/>
            <person name="Blanchette R.A."/>
            <person name="Henrissat B."/>
            <person name="Martinez A.T."/>
            <person name="Otillar R."/>
            <person name="Spatafora J.W."/>
            <person name="Yadav J.S."/>
            <person name="Aerts A."/>
            <person name="Benoit I."/>
            <person name="Boyd A."/>
            <person name="Carlson A."/>
            <person name="Copeland A."/>
            <person name="Coutinho P.M."/>
            <person name="de Vries R.P."/>
            <person name="Ferreira P."/>
            <person name="Findley K."/>
            <person name="Foster B."/>
            <person name="Gaskell J."/>
            <person name="Glotzer D."/>
            <person name="Gorecki P."/>
            <person name="Heitman J."/>
            <person name="Hesse C."/>
            <person name="Hori C."/>
            <person name="Igarashi K."/>
            <person name="Jurgens J.A."/>
            <person name="Kallen N."/>
            <person name="Kersten P."/>
            <person name="Kohler A."/>
            <person name="Kuees U."/>
            <person name="Kumar T.K.A."/>
            <person name="Kuo A."/>
            <person name="LaButti K."/>
            <person name="Larrondo L.F."/>
            <person name="Lindquist E."/>
            <person name="Ling A."/>
            <person name="Lombard V."/>
            <person name="Lucas S."/>
            <person name="Lundell T."/>
            <person name="Martin R."/>
            <person name="McLaughlin D.J."/>
            <person name="Morgenstern I."/>
            <person name="Morin E."/>
            <person name="Murat C."/>
            <person name="Nagy L.G."/>
            <person name="Nolan M."/>
            <person name="Ohm R.A."/>
            <person name="Patyshakuliyeva A."/>
            <person name="Rokas A."/>
            <person name="Ruiz-Duenas F.J."/>
            <person name="Sabat G."/>
            <person name="Salamov A."/>
            <person name="Samejima M."/>
            <person name="Schmutz J."/>
            <person name="Slot J.C."/>
            <person name="St John F."/>
            <person name="Stenlid J."/>
            <person name="Sun H."/>
            <person name="Sun S."/>
            <person name="Syed K."/>
            <person name="Tsang A."/>
            <person name="Wiebenga A."/>
            <person name="Young D."/>
            <person name="Pisabarro A."/>
            <person name="Eastwood D.C."/>
            <person name="Martin F."/>
            <person name="Cullen D."/>
            <person name="Grigoriev I.V."/>
            <person name="Hibbett D.S."/>
        </authorList>
    </citation>
    <scope>NUCLEOTIDE SEQUENCE [LARGE SCALE GENOMIC DNA]</scope>
    <source>
        <strain evidence="6 7">ATCC 11539</strain>
    </source>
</reference>
<dbReference type="AlphaFoldDB" id="S7QAJ7"/>
<sequence length="185" mass="19309">MVVAGTRILVVGLGNTPLPGTRHSVGHLIIDALACKLGVRLSSERGGFTGTTTIDIGSTPVTITLFKPKALMNISGPPVSAALRKHALPPSSLIVIHDSLAHKPLTLSPKFGGSAGGHNGVRSIVAALGNDAGFHRLRVGIGRGGDAADYVLGRLEGRERAFWEGEGMERVWREIERVASGAVRG</sequence>
<dbReference type="HOGENOM" id="CLU_062456_2_3_1"/>
<proteinExistence type="inferred from homology"/>
<evidence type="ECO:0000313" key="7">
    <source>
        <dbReference type="Proteomes" id="UP000030669"/>
    </source>
</evidence>
<evidence type="ECO:0000256" key="1">
    <source>
        <dbReference type="ARBA" id="ARBA00013260"/>
    </source>
</evidence>
<dbReference type="Pfam" id="PF01195">
    <property type="entry name" value="Pept_tRNA_hydro"/>
    <property type="match status" value="1"/>
</dbReference>
<dbReference type="PANTHER" id="PTHR17224">
    <property type="entry name" value="PEPTIDYL-TRNA HYDROLASE"/>
    <property type="match status" value="1"/>
</dbReference>
<organism evidence="6 7">
    <name type="scientific">Gloeophyllum trabeum (strain ATCC 11539 / FP-39264 / Madison 617)</name>
    <name type="common">Brown rot fungus</name>
    <dbReference type="NCBI Taxonomy" id="670483"/>
    <lineage>
        <taxon>Eukaryota</taxon>
        <taxon>Fungi</taxon>
        <taxon>Dikarya</taxon>
        <taxon>Basidiomycota</taxon>
        <taxon>Agaricomycotina</taxon>
        <taxon>Agaricomycetes</taxon>
        <taxon>Gloeophyllales</taxon>
        <taxon>Gloeophyllaceae</taxon>
        <taxon>Gloeophyllum</taxon>
    </lineage>
</organism>
<dbReference type="PROSITE" id="PS01196">
    <property type="entry name" value="PEPT_TRNA_HYDROL_2"/>
    <property type="match status" value="1"/>
</dbReference>
<dbReference type="InterPro" id="IPR018171">
    <property type="entry name" value="Pept_tRNA_hydro_CS"/>
</dbReference>
<evidence type="ECO:0000313" key="6">
    <source>
        <dbReference type="EMBL" id="EPQ56941.1"/>
    </source>
</evidence>
<dbReference type="NCBIfam" id="TIGR00447">
    <property type="entry name" value="pth"/>
    <property type="match status" value="1"/>
</dbReference>
<keyword evidence="2" id="KW-0820">tRNA-binding</keyword>
<keyword evidence="3 6" id="KW-0378">Hydrolase</keyword>
<dbReference type="OrthoDB" id="1711136at2759"/>
<keyword evidence="7" id="KW-1185">Reference proteome</keyword>
<evidence type="ECO:0000256" key="3">
    <source>
        <dbReference type="ARBA" id="ARBA00022801"/>
    </source>
</evidence>
<dbReference type="Proteomes" id="UP000030669">
    <property type="component" value="Unassembled WGS sequence"/>
</dbReference>
<dbReference type="RefSeq" id="XP_007864122.1">
    <property type="nucleotide sequence ID" value="XM_007865931.1"/>
</dbReference>
<dbReference type="GO" id="GO:0004045">
    <property type="term" value="F:peptidyl-tRNA hydrolase activity"/>
    <property type="evidence" value="ECO:0007669"/>
    <property type="project" value="UniProtKB-EC"/>
</dbReference>